<dbReference type="AlphaFoldDB" id="A0A645A9N6"/>
<dbReference type="EMBL" id="VSSQ01011280">
    <property type="protein sequence ID" value="MPM46444.1"/>
    <property type="molecule type" value="Genomic_DNA"/>
</dbReference>
<accession>A0A645A9N6</accession>
<evidence type="ECO:0000313" key="1">
    <source>
        <dbReference type="EMBL" id="MPM46444.1"/>
    </source>
</evidence>
<name>A0A645A9N6_9ZZZZ</name>
<organism evidence="1">
    <name type="scientific">bioreactor metagenome</name>
    <dbReference type="NCBI Taxonomy" id="1076179"/>
    <lineage>
        <taxon>unclassified sequences</taxon>
        <taxon>metagenomes</taxon>
        <taxon>ecological metagenomes</taxon>
    </lineage>
</organism>
<evidence type="ECO:0008006" key="2">
    <source>
        <dbReference type="Google" id="ProtNLM"/>
    </source>
</evidence>
<gene>
    <name evidence="1" type="ORF">SDC9_93144</name>
</gene>
<dbReference type="InterPro" id="IPR024294">
    <property type="entry name" value="DUF3810"/>
</dbReference>
<reference evidence="1" key="1">
    <citation type="submission" date="2019-08" db="EMBL/GenBank/DDBJ databases">
        <authorList>
            <person name="Kucharzyk K."/>
            <person name="Murdoch R.W."/>
            <person name="Higgins S."/>
            <person name="Loffler F."/>
        </authorList>
    </citation>
    <scope>NUCLEOTIDE SEQUENCE</scope>
</reference>
<protein>
    <recommendedName>
        <fullName evidence="2">DUF3810 domain-containing protein</fullName>
    </recommendedName>
</protein>
<sequence>MLSEPWTYTHVSGVYTFFTGESNVNINYPDYVIAYSAAHECAHQRGVAFENEANFIALLVCLESDDDFIRYAGLCDVYSTIANSAYKTNKDRYYTAAARLNKKISGEYSAFSEFFKKYEKNIYAETASKINDGYLKSQGQQSGVVSYSLITKMTVNYIYKTYLAE</sequence>
<comment type="caution">
    <text evidence="1">The sequence shown here is derived from an EMBL/GenBank/DDBJ whole genome shotgun (WGS) entry which is preliminary data.</text>
</comment>
<dbReference type="Pfam" id="PF12725">
    <property type="entry name" value="DUF3810"/>
    <property type="match status" value="1"/>
</dbReference>
<proteinExistence type="predicted"/>